<feature type="domain" description="Transcription factor Iwr1" evidence="3">
    <location>
        <begin position="301"/>
        <end position="375"/>
    </location>
</feature>
<dbReference type="PANTHER" id="PTHR28063">
    <property type="entry name" value="RNA POLYMERASE II NUCLEAR LOCALIZATION PROTEIN IWR1"/>
    <property type="match status" value="1"/>
</dbReference>
<dbReference type="AlphaFoldDB" id="A0A8H5TT44"/>
<dbReference type="InterPro" id="IPR013883">
    <property type="entry name" value="TF_Iwr1_dom"/>
</dbReference>
<evidence type="ECO:0000259" key="3">
    <source>
        <dbReference type="Pfam" id="PF08574"/>
    </source>
</evidence>
<dbReference type="Pfam" id="PF08574">
    <property type="entry name" value="Iwr1"/>
    <property type="match status" value="1"/>
</dbReference>
<proteinExistence type="inferred from homology"/>
<sequence>MSIPPQLIRVKRKRDDESPVTFLQFDEGAKRHRNDSNWVYQRRNPGPQSPTIESSAPTFRDAKPVIHVSGPADDANQTKKAITHEDTASTADSTPADASKLSELRRFHISRKMMMAGNTAEPSSTGLNKRPRYGPAVFVERSRAKASERAAKVLESIQASVVMPSMQKNGDTTVSTSKPLEVRPIEERPQEERRLKKPAARSRQNSPLPGPNTRTALPASVMSPHNQDMSKMADDMNDWVMKEIGANLHEMEQEKQKAARFKPKAPAKRYQERHPEAVTDNTQSKDVDMTMGDISDMEDDDDWVIEEYVRIPAHAMKVDVAPTDVGVLVLDGKEESNLFFGPERDEDDDFDEDDEDENANLPAENYYTADYPEDEVESDDEYGRHAYGYRNGNASDDEEFDNVDFDESDNDMVLDGNDDEDTTMARIRTYSKDFEALYFQPTSNKQIDDGSHMAQHRRTQIPKLLSTTNEQCTVLQFDPLFLFSGPLIVQATALCSCGVTPSSFVTVAEPAFLPTTNDTINTPDPAWLAILLPNE</sequence>
<evidence type="ECO:0000313" key="5">
    <source>
        <dbReference type="Proteomes" id="UP000567885"/>
    </source>
</evidence>
<dbReference type="PANTHER" id="PTHR28063:SF1">
    <property type="entry name" value="RNA POLYMERASE II NUCLEAR LOCALIZATION PROTEIN IWR1"/>
    <property type="match status" value="1"/>
</dbReference>
<evidence type="ECO:0000313" key="4">
    <source>
        <dbReference type="EMBL" id="KAF5677890.1"/>
    </source>
</evidence>
<feature type="region of interest" description="Disordered" evidence="2">
    <location>
        <begin position="26"/>
        <end position="101"/>
    </location>
</feature>
<name>A0A8H5TT44_FUSHE</name>
<feature type="compositionally biased region" description="Polar residues" evidence="2">
    <location>
        <begin position="202"/>
        <end position="215"/>
    </location>
</feature>
<gene>
    <name evidence="4" type="ORF">FHETE_1410</name>
</gene>
<feature type="region of interest" description="Disordered" evidence="2">
    <location>
        <begin position="164"/>
        <end position="225"/>
    </location>
</feature>
<dbReference type="OrthoDB" id="6255506at2759"/>
<feature type="compositionally biased region" description="Polar residues" evidence="2">
    <location>
        <begin position="166"/>
        <end position="178"/>
    </location>
</feature>
<feature type="compositionally biased region" description="Basic and acidic residues" evidence="2">
    <location>
        <begin position="180"/>
        <end position="194"/>
    </location>
</feature>
<protein>
    <recommendedName>
        <fullName evidence="3">Transcription factor Iwr1 domain-containing protein</fullName>
    </recommendedName>
</protein>
<evidence type="ECO:0000256" key="2">
    <source>
        <dbReference type="SAM" id="MobiDB-lite"/>
    </source>
</evidence>
<feature type="compositionally biased region" description="Acidic residues" evidence="2">
    <location>
        <begin position="344"/>
        <end position="358"/>
    </location>
</feature>
<comment type="caution">
    <text evidence="4">The sequence shown here is derived from an EMBL/GenBank/DDBJ whole genome shotgun (WGS) entry which is preliminary data.</text>
</comment>
<dbReference type="GO" id="GO:0006606">
    <property type="term" value="P:protein import into nucleus"/>
    <property type="evidence" value="ECO:0007669"/>
    <property type="project" value="InterPro"/>
</dbReference>
<dbReference type="Proteomes" id="UP000567885">
    <property type="component" value="Unassembled WGS sequence"/>
</dbReference>
<feature type="compositionally biased region" description="Basic and acidic residues" evidence="2">
    <location>
        <begin position="269"/>
        <end position="288"/>
    </location>
</feature>
<comment type="similarity">
    <text evidence="1">Belongs to the IWR1/SLC7A6OS family.</text>
</comment>
<dbReference type="EMBL" id="JAAGWQ010000022">
    <property type="protein sequence ID" value="KAF5677890.1"/>
    <property type="molecule type" value="Genomic_DNA"/>
</dbReference>
<feature type="region of interest" description="Disordered" evidence="2">
    <location>
        <begin position="338"/>
        <end position="361"/>
    </location>
</feature>
<feature type="region of interest" description="Disordered" evidence="2">
    <location>
        <begin position="259"/>
        <end position="295"/>
    </location>
</feature>
<dbReference type="GO" id="GO:0005737">
    <property type="term" value="C:cytoplasm"/>
    <property type="evidence" value="ECO:0007669"/>
    <property type="project" value="TreeGrafter"/>
</dbReference>
<dbReference type="InterPro" id="IPR040150">
    <property type="entry name" value="Iwr1"/>
</dbReference>
<feature type="compositionally biased region" description="Low complexity" evidence="2">
    <location>
        <begin position="88"/>
        <end position="99"/>
    </location>
</feature>
<accession>A0A8H5TT44</accession>
<evidence type="ECO:0000256" key="1">
    <source>
        <dbReference type="ARBA" id="ARBA00010218"/>
    </source>
</evidence>
<keyword evidence="5" id="KW-1185">Reference proteome</keyword>
<reference evidence="4 5" key="1">
    <citation type="submission" date="2020-05" db="EMBL/GenBank/DDBJ databases">
        <title>Identification and distribution of gene clusters putatively required for synthesis of sphingolipid metabolism inhibitors in phylogenetically diverse species of the filamentous fungus Fusarium.</title>
        <authorList>
            <person name="Kim H.-S."/>
            <person name="Busman M."/>
            <person name="Brown D.W."/>
            <person name="Divon H."/>
            <person name="Uhlig S."/>
            <person name="Proctor R.H."/>
        </authorList>
    </citation>
    <scope>NUCLEOTIDE SEQUENCE [LARGE SCALE GENOMIC DNA]</scope>
    <source>
        <strain evidence="4 5">NRRL 20693</strain>
    </source>
</reference>
<organism evidence="4 5">
    <name type="scientific">Fusarium heterosporum</name>
    <dbReference type="NCBI Taxonomy" id="42747"/>
    <lineage>
        <taxon>Eukaryota</taxon>
        <taxon>Fungi</taxon>
        <taxon>Dikarya</taxon>
        <taxon>Ascomycota</taxon>
        <taxon>Pezizomycotina</taxon>
        <taxon>Sordariomycetes</taxon>
        <taxon>Hypocreomycetidae</taxon>
        <taxon>Hypocreales</taxon>
        <taxon>Nectriaceae</taxon>
        <taxon>Fusarium</taxon>
        <taxon>Fusarium heterosporum species complex</taxon>
    </lineage>
</organism>